<gene>
    <name evidence="4" type="ORF">CURHAP_LOCUS49970</name>
    <name evidence="5" type="ORF">ORAREDHAP_LOCUS49288</name>
</gene>
<dbReference type="AlphaFoldDB" id="A0A6J5VPD1"/>
<feature type="domain" description="Alpha/beta hydrolase fold-3" evidence="3">
    <location>
        <begin position="102"/>
        <end position="320"/>
    </location>
</feature>
<dbReference type="GO" id="GO:0009860">
    <property type="term" value="P:pollen tube growth"/>
    <property type="evidence" value="ECO:0007669"/>
    <property type="project" value="TreeGrafter"/>
</dbReference>
<organism evidence="4 6">
    <name type="scientific">Prunus armeniaca</name>
    <name type="common">Apricot</name>
    <name type="synonym">Armeniaca vulgaris</name>
    <dbReference type="NCBI Taxonomy" id="36596"/>
    <lineage>
        <taxon>Eukaryota</taxon>
        <taxon>Viridiplantae</taxon>
        <taxon>Streptophyta</taxon>
        <taxon>Embryophyta</taxon>
        <taxon>Tracheophyta</taxon>
        <taxon>Spermatophyta</taxon>
        <taxon>Magnoliopsida</taxon>
        <taxon>eudicotyledons</taxon>
        <taxon>Gunneridae</taxon>
        <taxon>Pentapetalae</taxon>
        <taxon>rosids</taxon>
        <taxon>fabids</taxon>
        <taxon>Rosales</taxon>
        <taxon>Rosaceae</taxon>
        <taxon>Amygdaloideae</taxon>
        <taxon>Amygdaleae</taxon>
        <taxon>Prunus</taxon>
    </lineage>
</organism>
<dbReference type="InterPro" id="IPR013094">
    <property type="entry name" value="AB_hydrolase_3"/>
</dbReference>
<evidence type="ECO:0000313" key="4">
    <source>
        <dbReference type="EMBL" id="CAB4290113.1"/>
    </source>
</evidence>
<dbReference type="Pfam" id="PF07859">
    <property type="entry name" value="Abhydrolase_3"/>
    <property type="match status" value="1"/>
</dbReference>
<proteinExistence type="inferred from homology"/>
<protein>
    <recommendedName>
        <fullName evidence="3">Alpha/beta hydrolase fold-3 domain-containing protein</fullName>
    </recommendedName>
</protein>
<dbReference type="GO" id="GO:0052689">
    <property type="term" value="F:carboxylic ester hydrolase activity"/>
    <property type="evidence" value="ECO:0007669"/>
    <property type="project" value="TreeGrafter"/>
</dbReference>
<keyword evidence="2" id="KW-0378">Hydrolase</keyword>
<dbReference type="Proteomes" id="UP000507222">
    <property type="component" value="Unassembled WGS sequence"/>
</dbReference>
<reference evidence="7" key="1">
    <citation type="journal article" date="2020" name="Genome Biol.">
        <title>Gamete binning: chromosome-level and haplotype-resolved genome assembly enabled by high-throughput single-cell sequencing of gamete genomes.</title>
        <authorList>
            <person name="Campoy J.A."/>
            <person name="Sun H."/>
            <person name="Goel M."/>
            <person name="Jiao W.-B."/>
            <person name="Folz-Donahue K."/>
            <person name="Wang N."/>
            <person name="Rubio M."/>
            <person name="Liu C."/>
            <person name="Kukat C."/>
            <person name="Ruiz D."/>
            <person name="Huettel B."/>
            <person name="Schneeberger K."/>
        </authorList>
    </citation>
    <scope>NUCLEOTIDE SEQUENCE [LARGE SCALE GENOMIC DNA]</scope>
    <source>
        <strain evidence="7">cv. Rojo Pasion</strain>
    </source>
</reference>
<evidence type="ECO:0000313" key="5">
    <source>
        <dbReference type="EMBL" id="CAB4320459.1"/>
    </source>
</evidence>
<dbReference type="Proteomes" id="UP000507245">
    <property type="component" value="Unassembled WGS sequence"/>
</dbReference>
<dbReference type="PROSITE" id="PS01173">
    <property type="entry name" value="LIPASE_GDXG_HIS"/>
    <property type="match status" value="1"/>
</dbReference>
<dbReference type="OrthoDB" id="408631at2759"/>
<reference evidence="4 6" key="2">
    <citation type="submission" date="2020-05" db="EMBL/GenBank/DDBJ databases">
        <authorList>
            <person name="Campoy J."/>
            <person name="Schneeberger K."/>
            <person name="Spophaly S."/>
        </authorList>
    </citation>
    <scope>NUCLEOTIDE SEQUENCE [LARGE SCALE GENOMIC DNA]</scope>
    <source>
        <strain evidence="4">PruArmRojPasFocal</strain>
    </source>
</reference>
<evidence type="ECO:0000256" key="1">
    <source>
        <dbReference type="ARBA" id="ARBA00010515"/>
    </source>
</evidence>
<name>A0A6J5VPD1_PRUAR</name>
<evidence type="ECO:0000256" key="2">
    <source>
        <dbReference type="ARBA" id="ARBA00022801"/>
    </source>
</evidence>
<dbReference type="InterPro" id="IPR002168">
    <property type="entry name" value="Lipase_GDXG_HIS_AS"/>
</dbReference>
<evidence type="ECO:0000313" key="7">
    <source>
        <dbReference type="Proteomes" id="UP000507245"/>
    </source>
</evidence>
<evidence type="ECO:0000313" key="6">
    <source>
        <dbReference type="Proteomes" id="UP000507222"/>
    </source>
</evidence>
<dbReference type="InterPro" id="IPR050466">
    <property type="entry name" value="Carboxylest/Gibb_receptor"/>
</dbReference>
<sequence>MTTSSSSNSKPAASAWASLPWKTRLSISVLSKLTDHARRADGTINRRLLSFIDFKSSAKPTAPVKGVTTSDVTVDPTRQLWFRLFVPDTTSSPSSSSFLPVVVFFHGGGFSYLSPASFAYDTVARKFARKIPAVVVSINYRLCPEHRYPSQYDDGFDVLTFLDQNDDVLPKNADRSRCFLAGDSAGANMAHHVAVRAAREKDRFRVVKPVGLISIQPFFGGEGRVESEIRLHGAPLVSITRTDWIWKAFLPDGSDRDHEAANVTGPNAVDISGLDYPSTLVFVGGFDPLLDWQKRYYQWLKKSGKEAKLIEYPNSIHAFYVFPELPESNQLLSQVKDFVASV</sequence>
<evidence type="ECO:0000259" key="3">
    <source>
        <dbReference type="Pfam" id="PF07859"/>
    </source>
</evidence>
<dbReference type="EMBL" id="CAEKKB010000008">
    <property type="protein sequence ID" value="CAB4320459.1"/>
    <property type="molecule type" value="Genomic_DNA"/>
</dbReference>
<accession>A0A6J5VPD1</accession>
<keyword evidence="7" id="KW-1185">Reference proteome</keyword>
<dbReference type="Gene3D" id="3.40.50.1820">
    <property type="entry name" value="alpha/beta hydrolase"/>
    <property type="match status" value="1"/>
</dbReference>
<comment type="similarity">
    <text evidence="1">Belongs to the 'GDXG' lipolytic enzyme family.</text>
</comment>
<dbReference type="PANTHER" id="PTHR23024:SF609">
    <property type="entry name" value="CARBOXYLESTERASE 18-RELATED"/>
    <property type="match status" value="1"/>
</dbReference>
<dbReference type="EMBL" id="CAEKDK010000008">
    <property type="protein sequence ID" value="CAB4290113.1"/>
    <property type="molecule type" value="Genomic_DNA"/>
</dbReference>
<dbReference type="PANTHER" id="PTHR23024">
    <property type="entry name" value="ARYLACETAMIDE DEACETYLASE"/>
    <property type="match status" value="1"/>
</dbReference>
<dbReference type="SUPFAM" id="SSF53474">
    <property type="entry name" value="alpha/beta-Hydrolases"/>
    <property type="match status" value="1"/>
</dbReference>
<dbReference type="InterPro" id="IPR029058">
    <property type="entry name" value="AB_hydrolase_fold"/>
</dbReference>